<proteinExistence type="predicted"/>
<dbReference type="PROSITE" id="PS51257">
    <property type="entry name" value="PROKAR_LIPOPROTEIN"/>
    <property type="match status" value="1"/>
</dbReference>
<gene>
    <name evidence="2" type="ORF">SERIO_v1c11630</name>
</gene>
<dbReference type="STRING" id="315358.SERIO_v1c11630"/>
<feature type="chain" id="PRO_5005203855" description="Lipoprotein" evidence="1">
    <location>
        <begin position="23"/>
        <end position="721"/>
    </location>
</feature>
<evidence type="ECO:0000256" key="1">
    <source>
        <dbReference type="SAM" id="SignalP"/>
    </source>
</evidence>
<evidence type="ECO:0000313" key="3">
    <source>
        <dbReference type="Proteomes" id="UP000035661"/>
    </source>
</evidence>
<organism evidence="2 3">
    <name type="scientific">Spiroplasma eriocheiris</name>
    <dbReference type="NCBI Taxonomy" id="315358"/>
    <lineage>
        <taxon>Bacteria</taxon>
        <taxon>Bacillati</taxon>
        <taxon>Mycoplasmatota</taxon>
        <taxon>Mollicutes</taxon>
        <taxon>Entomoplasmatales</taxon>
        <taxon>Spiroplasmataceae</taxon>
        <taxon>Spiroplasma</taxon>
    </lineage>
</organism>
<reference evidence="3" key="2">
    <citation type="submission" date="2015-06" db="EMBL/GenBank/DDBJ databases">
        <title>Complete genome sequence of Spiroplasma eriocheiris TDA-040725-5 (DSM 21848).</title>
        <authorList>
            <person name="Lo W.-S."/>
            <person name="Kuo C.-H."/>
        </authorList>
    </citation>
    <scope>NUCLEOTIDE SEQUENCE [LARGE SCALE GENOMIC DNA]</scope>
    <source>
        <strain evidence="3">TDA-040725-5</strain>
    </source>
</reference>
<dbReference type="RefSeq" id="WP_053040868.1">
    <property type="nucleotide sequence ID" value="NZ_CP011856.1"/>
</dbReference>
<accession>A0A0H3XM95</accession>
<dbReference type="InterPro" id="IPR054816">
    <property type="entry name" value="Lipoprotein_mollicutes-type_CS"/>
</dbReference>
<dbReference type="PATRIC" id="fig|743698.3.peg.1174"/>
<dbReference type="NCBIfam" id="NF045726">
    <property type="entry name" value="XXplasma_LP"/>
    <property type="match status" value="1"/>
</dbReference>
<dbReference type="EMBL" id="CP011856">
    <property type="protein sequence ID" value="AKM54714.1"/>
    <property type="molecule type" value="Genomic_DNA"/>
</dbReference>
<evidence type="ECO:0008006" key="4">
    <source>
        <dbReference type="Google" id="ProtNLM"/>
    </source>
</evidence>
<dbReference type="KEGG" id="seri:SERIO_v1c11630"/>
<protein>
    <recommendedName>
        <fullName evidence="4">Lipoprotein</fullName>
    </recommendedName>
</protein>
<evidence type="ECO:0000313" key="2">
    <source>
        <dbReference type="EMBL" id="AKM54714.1"/>
    </source>
</evidence>
<sequence>MKKLLSLLASFVITGAPVGTLAACSNKDNTKDQHKNSAGNSVWAWLPGIGGGKNVTSADVWNELKDPFTNIGGDKWSNDPNEWDGTTRIKMTVQLMQILSVSILANSNKLVDSGQSEKMPAVADYQDLQVILSQQWKLLVSNTNQQVENKKQSFKNDYQKKWEDEYHKWLDKNYPDITGASGSKKYEIEENNYKAAIMATGADNGTSATTMLTNVLLNNNMRSYQTSSNQILTNYLYNFYDFTVVQKKSADDWNKDNISARRDLAVAFQWNYTTNVWSFTYPDFDISATLKKIATDLETKSPEQYLQEHPMVDAPIFDGTTNDKLGSLMLNSNIYQAGQLSLFQKYSLERWFTNQKPLAISQVTYAFKDAANAFKDGITSDDFDKGVLANITTDLGKLAGSSPEDWETFYRNNNGTAASSKSLLTLNNGDDIFKSNVIKANIYGNVGNTKYDTLPADADAAIKTLSRNSSDTATHMSQVWKIGQVSDGSGLKDDSVIAFIDTDGLHIVHIDGGQYLDPTTTDDYNNYTNNWQFYSLSYAHNTFEAADHNKTDDVSVNSKMNTQFKNAKYLQYLVNQSNANTIAGSRTTFNVLDEVKKYAKLDSSTDGTTSNLWWFWIFDFFNNVEKNIVKIATPDDWYKRFLTFKTQSGSEADTTWFTNVINSAASNLTGSAIGTFISNVQTENTTIQGYAVGWPDLTFDVSAILANITTTNGKFWTIAEY</sequence>
<reference evidence="2 3" key="1">
    <citation type="journal article" date="2015" name="Genome Biol. Evol.">
        <title>Found and Lost: The Fates of Horizontally Acquired Genes in Arthropod-Symbiotic Spiroplasma.</title>
        <authorList>
            <person name="Lo W.S."/>
            <person name="Gasparich G.E."/>
            <person name="Kuo C.H."/>
        </authorList>
    </citation>
    <scope>NUCLEOTIDE SEQUENCE [LARGE SCALE GENOMIC DNA]</scope>
    <source>
        <strain evidence="3">TDA-040725-5</strain>
    </source>
</reference>
<name>A0A0H3XM95_9MOLU</name>
<dbReference type="AlphaFoldDB" id="A0A0H3XM95"/>
<keyword evidence="3" id="KW-1185">Reference proteome</keyword>
<feature type="signal peptide" evidence="1">
    <location>
        <begin position="1"/>
        <end position="22"/>
    </location>
</feature>
<keyword evidence="1" id="KW-0732">Signal</keyword>
<dbReference type="Proteomes" id="UP000035661">
    <property type="component" value="Chromosome"/>
</dbReference>